<comment type="caution">
    <text evidence="7">The sequence shown here is derived from an EMBL/GenBank/DDBJ whole genome shotgun (WGS) entry which is preliminary data.</text>
</comment>
<evidence type="ECO:0000313" key="7">
    <source>
        <dbReference type="EMBL" id="GJM49999.1"/>
    </source>
</evidence>
<keyword evidence="4" id="KW-0378">Hydrolase</keyword>
<name>A0AAV5ATV8_9FLAO</name>
<evidence type="ECO:0000313" key="8">
    <source>
        <dbReference type="EMBL" id="GJM54109.1"/>
    </source>
</evidence>
<dbReference type="Gene3D" id="3.40.50.1820">
    <property type="entry name" value="alpha/beta hydrolase"/>
    <property type="match status" value="1"/>
</dbReference>
<dbReference type="GO" id="GO:0004252">
    <property type="term" value="F:serine-type endopeptidase activity"/>
    <property type="evidence" value="ECO:0007669"/>
    <property type="project" value="TreeGrafter"/>
</dbReference>
<evidence type="ECO:0000256" key="5">
    <source>
        <dbReference type="SAM" id="SignalP"/>
    </source>
</evidence>
<dbReference type="RefSeq" id="WP_264846954.1">
    <property type="nucleotide sequence ID" value="NZ_BPMA01000036.1"/>
</dbReference>
<dbReference type="EMBL" id="BQKB01000062">
    <property type="protein sequence ID" value="GJM54109.1"/>
    <property type="molecule type" value="Genomic_DNA"/>
</dbReference>
<dbReference type="Proteomes" id="UP001207736">
    <property type="component" value="Unassembled WGS sequence"/>
</dbReference>
<dbReference type="SUPFAM" id="SSF69304">
    <property type="entry name" value="Tricorn protease N-terminal domain"/>
    <property type="match status" value="1"/>
</dbReference>
<dbReference type="Pfam" id="PF00326">
    <property type="entry name" value="Peptidase_S9"/>
    <property type="match status" value="1"/>
</dbReference>
<dbReference type="InterPro" id="IPR029058">
    <property type="entry name" value="AB_hydrolase_fold"/>
</dbReference>
<evidence type="ECO:0000313" key="9">
    <source>
        <dbReference type="Proteomes" id="UP001207736"/>
    </source>
</evidence>
<evidence type="ECO:0000256" key="1">
    <source>
        <dbReference type="ARBA" id="ARBA00010040"/>
    </source>
</evidence>
<feature type="chain" id="PRO_5043988682" evidence="5">
    <location>
        <begin position="20"/>
        <end position="631"/>
    </location>
</feature>
<reference evidence="7 10" key="1">
    <citation type="submission" date="2021-11" db="EMBL/GenBank/DDBJ databases">
        <title>Draft genome sequence of Capnocytophaga sp. strain KC07075 isolated from cat oral cavity.</title>
        <authorList>
            <person name="Suzuki M."/>
            <person name="Imaoka K."/>
            <person name="Kimura M."/>
            <person name="Morikawa S."/>
            <person name="Maeda K."/>
        </authorList>
    </citation>
    <scope>NUCLEOTIDE SEQUENCE</scope>
    <source>
        <strain evidence="7">KC07075</strain>
        <strain evidence="8 10">KC07079</strain>
    </source>
</reference>
<feature type="signal peptide" evidence="5">
    <location>
        <begin position="1"/>
        <end position="19"/>
    </location>
</feature>
<evidence type="ECO:0000256" key="4">
    <source>
        <dbReference type="ARBA" id="ARBA00022801"/>
    </source>
</evidence>
<dbReference type="EMBL" id="BQKA01000017">
    <property type="protein sequence ID" value="GJM49999.1"/>
    <property type="molecule type" value="Genomic_DNA"/>
</dbReference>
<dbReference type="PANTHER" id="PTHR42776">
    <property type="entry name" value="SERINE PEPTIDASE S9 FAMILY MEMBER"/>
    <property type="match status" value="1"/>
</dbReference>
<proteinExistence type="inferred from homology"/>
<evidence type="ECO:0000313" key="10">
    <source>
        <dbReference type="Proteomes" id="UP001208692"/>
    </source>
</evidence>
<dbReference type="Proteomes" id="UP001208692">
    <property type="component" value="Unassembled WGS sequence"/>
</dbReference>
<keyword evidence="10" id="KW-1185">Reference proteome</keyword>
<dbReference type="FunFam" id="3.40.50.1820:FF:000028">
    <property type="entry name" value="S9 family peptidase"/>
    <property type="match status" value="1"/>
</dbReference>
<dbReference type="SUPFAM" id="SSF53474">
    <property type="entry name" value="alpha/beta-Hydrolases"/>
    <property type="match status" value="1"/>
</dbReference>
<evidence type="ECO:0000259" key="6">
    <source>
        <dbReference type="Pfam" id="PF00326"/>
    </source>
</evidence>
<comment type="similarity">
    <text evidence="1">Belongs to the peptidase S9C family.</text>
</comment>
<dbReference type="InterPro" id="IPR001375">
    <property type="entry name" value="Peptidase_S9_cat"/>
</dbReference>
<sequence length="631" mass="72170">MIKKIVLLGALLVGGYSFAQEALTIEKLWQIKRISPIGLSDNKTEIIYSVTTPDVEKNSFERTYYKCPIVGGASVEISAETAQKLQQKVSKDGKWVLIDKPVRIENVLAPEIYADLKKSSGKLYTNLDYRHWDKWSDGTYRHVFLQSVANPSQEIDLLEGLPYYCPQEPFGGSEDYIWHPSGSKVLYVTKAKRRTDYVVSTNTDIYEYDLQTKQTKNLTEGMMGYDRNPAFSSQGVLAWLSMATDGNEADKNDLYIDYKGKKINLTKDFDLTIESFMWNDSGNSIYCIIATQGTTQLFELFPFNKNKVAIKQLTRGKYDISSIVGQSGDKLLVTKMDMNHASDIYTYSIKSGQLMQLTKENDALYTTIKKCRVEERYVTTTDNKKMLTWVIYPPDFDPSKKYPTLLYCQGGPQSPLSQFYSFRWNFQLMASNGYIVVAPNRRGMPGFGVEWNAQISGDWGGQVMRDYLSAVDDIKKESYVDANRIGAVGASYGGYSVFYLAGIHQNRFKTFITHCGVFDLRSMYGTTEEKFFNNNEQGGAYWKKNATAVRSYSEFNPINFVNNWTTPILIIQGGKDYRVPKEQAFQAFTAAQLKGIKSELLFFPDENHWILQPQNGIFWQRTFYRWLKETL</sequence>
<evidence type="ECO:0000256" key="3">
    <source>
        <dbReference type="ARBA" id="ARBA00022729"/>
    </source>
</evidence>
<keyword evidence="2" id="KW-0645">Protease</keyword>
<keyword evidence="3 5" id="KW-0732">Signal</keyword>
<dbReference type="Gene3D" id="2.120.10.30">
    <property type="entry name" value="TolB, C-terminal domain"/>
    <property type="match status" value="1"/>
</dbReference>
<accession>A0AAV5ATV8</accession>
<protein>
    <submittedName>
        <fullName evidence="7">Peptidase S9</fullName>
    </submittedName>
</protein>
<gene>
    <name evidence="7" type="primary">pop</name>
    <name evidence="7" type="ORF">RCZ15_09740</name>
    <name evidence="8" type="ORF">RCZ16_24250</name>
</gene>
<dbReference type="AlphaFoldDB" id="A0AAV5ATV8"/>
<dbReference type="GO" id="GO:0006508">
    <property type="term" value="P:proteolysis"/>
    <property type="evidence" value="ECO:0007669"/>
    <property type="project" value="UniProtKB-KW"/>
</dbReference>
<organism evidence="7 9">
    <name type="scientific">Capnocytophaga catalasegens</name>
    <dbReference type="NCBI Taxonomy" id="1004260"/>
    <lineage>
        <taxon>Bacteria</taxon>
        <taxon>Pseudomonadati</taxon>
        <taxon>Bacteroidota</taxon>
        <taxon>Flavobacteriia</taxon>
        <taxon>Flavobacteriales</taxon>
        <taxon>Flavobacteriaceae</taxon>
        <taxon>Capnocytophaga</taxon>
    </lineage>
</organism>
<dbReference type="PANTHER" id="PTHR42776:SF13">
    <property type="entry name" value="DIPEPTIDYL-PEPTIDASE 5"/>
    <property type="match status" value="1"/>
</dbReference>
<evidence type="ECO:0000256" key="2">
    <source>
        <dbReference type="ARBA" id="ARBA00022670"/>
    </source>
</evidence>
<feature type="domain" description="Peptidase S9 prolyl oligopeptidase catalytic" evidence="6">
    <location>
        <begin position="421"/>
        <end position="631"/>
    </location>
</feature>
<dbReference type="InterPro" id="IPR011042">
    <property type="entry name" value="6-blade_b-propeller_TolB-like"/>
</dbReference>